<organism evidence="14 15">
    <name type="scientific">Rhizophagus irregularis (strain DAOM 197198w)</name>
    <name type="common">Glomus intraradices</name>
    <dbReference type="NCBI Taxonomy" id="1432141"/>
    <lineage>
        <taxon>Eukaryota</taxon>
        <taxon>Fungi</taxon>
        <taxon>Fungi incertae sedis</taxon>
        <taxon>Mucoromycota</taxon>
        <taxon>Glomeromycotina</taxon>
        <taxon>Glomeromycetes</taxon>
        <taxon>Glomerales</taxon>
        <taxon>Glomeraceae</taxon>
        <taxon>Rhizophagus</taxon>
    </lineage>
</organism>
<dbReference type="InterPro" id="IPR051653">
    <property type="entry name" value="E3_ligase_sorting_rcpt"/>
</dbReference>
<comment type="catalytic activity">
    <reaction evidence="1">
        <text>S-ubiquitinyl-[E2 ubiquitin-conjugating enzyme]-L-cysteine + [acceptor protein]-L-lysine = [E2 ubiquitin-conjugating enzyme]-L-cysteine + N(6)-ubiquitinyl-[acceptor protein]-L-lysine.</text>
        <dbReference type="EC" id="2.3.2.27"/>
    </reaction>
</comment>
<feature type="transmembrane region" description="Helical" evidence="11">
    <location>
        <begin position="176"/>
        <end position="198"/>
    </location>
</feature>
<dbReference type="STRING" id="1432141.A0A015KRD2"/>
<accession>A0A015KRD2</accession>
<dbReference type="GO" id="GO:0061630">
    <property type="term" value="F:ubiquitin protein ligase activity"/>
    <property type="evidence" value="ECO:0007669"/>
    <property type="project" value="UniProtKB-EC"/>
</dbReference>
<dbReference type="Gene3D" id="3.30.40.10">
    <property type="entry name" value="Zinc/RING finger domain, C3HC4 (zinc finger)"/>
    <property type="match status" value="1"/>
</dbReference>
<evidence type="ECO:0000256" key="8">
    <source>
        <dbReference type="ARBA" id="ARBA00022989"/>
    </source>
</evidence>
<evidence type="ECO:0000256" key="9">
    <source>
        <dbReference type="ARBA" id="ARBA00023136"/>
    </source>
</evidence>
<name>A0A015KRD2_RHIIW</name>
<comment type="caution">
    <text evidence="14">The sequence shown here is derived from an EMBL/GenBank/DDBJ whole genome shotgun (WGS) entry which is preliminary data.</text>
</comment>
<dbReference type="FunFam" id="3.30.40.10:FF:000388">
    <property type="entry name" value="Putative RING zinc finger domain superfamily protein"/>
    <property type="match status" value="1"/>
</dbReference>
<keyword evidence="12" id="KW-0732">Signal</keyword>
<evidence type="ECO:0000256" key="7">
    <source>
        <dbReference type="ARBA" id="ARBA00022833"/>
    </source>
</evidence>
<dbReference type="InterPro" id="IPR001841">
    <property type="entry name" value="Znf_RING"/>
</dbReference>
<dbReference type="OrthoDB" id="8062037at2759"/>
<sequence>MLVRLFKRFLLLLLLAHCPFIARWSNFVVDATIVVVATNVTYQDRIAAFGPRLTDEGLLGYLVSVEMIEANNQKGCSKLKRKAPTEQWIALVERGQCTFIEKVRNMQASGAIAVVVGDNEKNGLITMYATGELLWDTSDVNIPSVFIAQTEYKDLRSSSLKPVEVHLVKDNLLQPLLDVIIVVILSPTVMMIFIYVLWRIRQRQRRKQDIAPQQVVGNLATKIFFESKRQENEPQECAICLEDYADGDELRILPCKHEFHITCIDSWLTTRKKFCPICKRDICSPTEETPLLSNHEPTP</sequence>
<evidence type="ECO:0000259" key="13">
    <source>
        <dbReference type="PROSITE" id="PS50089"/>
    </source>
</evidence>
<dbReference type="PROSITE" id="PS50089">
    <property type="entry name" value="ZF_RING_2"/>
    <property type="match status" value="1"/>
</dbReference>
<evidence type="ECO:0000256" key="6">
    <source>
        <dbReference type="ARBA" id="ARBA00022771"/>
    </source>
</evidence>
<gene>
    <name evidence="14" type="ORF">RirG_090200</name>
</gene>
<dbReference type="Gene3D" id="3.50.30.30">
    <property type="match status" value="1"/>
</dbReference>
<evidence type="ECO:0000313" key="14">
    <source>
        <dbReference type="EMBL" id="EXX70134.1"/>
    </source>
</evidence>
<feature type="chain" id="PRO_5001476116" description="RING-type E3 ubiquitin transferase" evidence="12">
    <location>
        <begin position="25"/>
        <end position="299"/>
    </location>
</feature>
<feature type="signal peptide" evidence="12">
    <location>
        <begin position="1"/>
        <end position="24"/>
    </location>
</feature>
<evidence type="ECO:0000256" key="3">
    <source>
        <dbReference type="ARBA" id="ARBA00012483"/>
    </source>
</evidence>
<proteinExistence type="predicted"/>
<protein>
    <recommendedName>
        <fullName evidence="3">RING-type E3 ubiquitin transferase</fullName>
        <ecNumber evidence="3">2.3.2.27</ecNumber>
    </recommendedName>
</protein>
<dbReference type="SMART" id="SM00184">
    <property type="entry name" value="RING"/>
    <property type="match status" value="1"/>
</dbReference>
<dbReference type="SUPFAM" id="SSF52025">
    <property type="entry name" value="PA domain"/>
    <property type="match status" value="1"/>
</dbReference>
<evidence type="ECO:0000256" key="11">
    <source>
        <dbReference type="SAM" id="Phobius"/>
    </source>
</evidence>
<evidence type="ECO:0000256" key="5">
    <source>
        <dbReference type="ARBA" id="ARBA00022723"/>
    </source>
</evidence>
<evidence type="ECO:0000256" key="10">
    <source>
        <dbReference type="PROSITE-ProRule" id="PRU00175"/>
    </source>
</evidence>
<evidence type="ECO:0000256" key="2">
    <source>
        <dbReference type="ARBA" id="ARBA00004167"/>
    </source>
</evidence>
<dbReference type="Pfam" id="PF02225">
    <property type="entry name" value="PA"/>
    <property type="match status" value="1"/>
</dbReference>
<dbReference type="HOGENOM" id="CLU_035275_0_0_1"/>
<dbReference type="InterPro" id="IPR003137">
    <property type="entry name" value="PA_domain"/>
</dbReference>
<dbReference type="AlphaFoldDB" id="A0A015KRD2"/>
<keyword evidence="15" id="KW-1185">Reference proteome</keyword>
<dbReference type="InterPro" id="IPR013083">
    <property type="entry name" value="Znf_RING/FYVE/PHD"/>
</dbReference>
<evidence type="ECO:0000256" key="1">
    <source>
        <dbReference type="ARBA" id="ARBA00000900"/>
    </source>
</evidence>
<keyword evidence="4 11" id="KW-0812">Transmembrane</keyword>
<keyword evidence="8 11" id="KW-1133">Transmembrane helix</keyword>
<keyword evidence="7" id="KW-0862">Zinc</keyword>
<dbReference type="Proteomes" id="UP000022910">
    <property type="component" value="Unassembled WGS sequence"/>
</dbReference>
<dbReference type="PANTHER" id="PTHR47168:SF1">
    <property type="entry name" value="OS02G0798600 PROTEIN"/>
    <property type="match status" value="1"/>
</dbReference>
<dbReference type="GO" id="GO:0008270">
    <property type="term" value="F:zinc ion binding"/>
    <property type="evidence" value="ECO:0007669"/>
    <property type="project" value="UniProtKB-KW"/>
</dbReference>
<keyword evidence="6 10" id="KW-0863">Zinc-finger</keyword>
<keyword evidence="9 11" id="KW-0472">Membrane</keyword>
<dbReference type="InterPro" id="IPR046450">
    <property type="entry name" value="PA_dom_sf"/>
</dbReference>
<comment type="subcellular location">
    <subcellularLocation>
        <location evidence="2">Membrane</location>
        <topology evidence="2">Single-pass membrane protein</topology>
    </subcellularLocation>
</comment>
<dbReference type="Pfam" id="PF13639">
    <property type="entry name" value="zf-RING_2"/>
    <property type="match status" value="1"/>
</dbReference>
<evidence type="ECO:0000313" key="15">
    <source>
        <dbReference type="Proteomes" id="UP000022910"/>
    </source>
</evidence>
<evidence type="ECO:0000256" key="12">
    <source>
        <dbReference type="SAM" id="SignalP"/>
    </source>
</evidence>
<feature type="domain" description="RING-type" evidence="13">
    <location>
        <begin position="237"/>
        <end position="279"/>
    </location>
</feature>
<dbReference type="EC" id="2.3.2.27" evidence="3"/>
<dbReference type="SUPFAM" id="SSF57850">
    <property type="entry name" value="RING/U-box"/>
    <property type="match status" value="1"/>
</dbReference>
<reference evidence="14 15" key="1">
    <citation type="submission" date="2014-02" db="EMBL/GenBank/DDBJ databases">
        <title>Single nucleus genome sequencing reveals high similarity among nuclei of an endomycorrhizal fungus.</title>
        <authorList>
            <person name="Lin K."/>
            <person name="Geurts R."/>
            <person name="Zhang Z."/>
            <person name="Limpens E."/>
            <person name="Saunders D.G."/>
            <person name="Mu D."/>
            <person name="Pang E."/>
            <person name="Cao H."/>
            <person name="Cha H."/>
            <person name="Lin T."/>
            <person name="Zhou Q."/>
            <person name="Shang Y."/>
            <person name="Li Y."/>
            <person name="Ivanov S."/>
            <person name="Sharma T."/>
            <person name="Velzen R.V."/>
            <person name="Ruijter N.D."/>
            <person name="Aanen D.K."/>
            <person name="Win J."/>
            <person name="Kamoun S."/>
            <person name="Bisseling T."/>
            <person name="Huang S."/>
        </authorList>
    </citation>
    <scope>NUCLEOTIDE SEQUENCE [LARGE SCALE GENOMIC DNA]</scope>
    <source>
        <strain evidence="15">DAOM197198w</strain>
    </source>
</reference>
<dbReference type="GO" id="GO:0016020">
    <property type="term" value="C:membrane"/>
    <property type="evidence" value="ECO:0007669"/>
    <property type="project" value="UniProtKB-SubCell"/>
</dbReference>
<keyword evidence="5" id="KW-0479">Metal-binding</keyword>
<dbReference type="PANTHER" id="PTHR47168">
    <property type="entry name" value="RING ZINC FINGER DOMAIN SUPERFAMILY PROTEIN-RELATED"/>
    <property type="match status" value="1"/>
</dbReference>
<dbReference type="OMA" id="PSYDANT"/>
<evidence type="ECO:0000256" key="4">
    <source>
        <dbReference type="ARBA" id="ARBA00022692"/>
    </source>
</evidence>
<dbReference type="EMBL" id="JEMT01016678">
    <property type="protein sequence ID" value="EXX70134.1"/>
    <property type="molecule type" value="Genomic_DNA"/>
</dbReference>